<dbReference type="Proteomes" id="UP000324897">
    <property type="component" value="Chromosome 6"/>
</dbReference>
<evidence type="ECO:0000313" key="3">
    <source>
        <dbReference type="Proteomes" id="UP000324897"/>
    </source>
</evidence>
<gene>
    <name evidence="2" type="ORF">EJB05_01667</name>
</gene>
<name>A0A5J9WQA7_9POAL</name>
<reference evidence="2 3" key="1">
    <citation type="journal article" date="2019" name="Sci. Rep.">
        <title>A high-quality genome of Eragrostis curvula grass provides insights into Poaceae evolution and supports new strategies to enhance forage quality.</title>
        <authorList>
            <person name="Carballo J."/>
            <person name="Santos B.A.C.M."/>
            <person name="Zappacosta D."/>
            <person name="Garbus I."/>
            <person name="Selva J.P."/>
            <person name="Gallo C.A."/>
            <person name="Diaz A."/>
            <person name="Albertini E."/>
            <person name="Caccamo M."/>
            <person name="Echenique V."/>
        </authorList>
    </citation>
    <scope>NUCLEOTIDE SEQUENCE [LARGE SCALE GENOMIC DNA]</scope>
    <source>
        <strain evidence="3">cv. Victoria</strain>
        <tissue evidence="2">Leaf</tissue>
    </source>
</reference>
<dbReference type="AlphaFoldDB" id="A0A5J9WQA7"/>
<dbReference type="EMBL" id="RWGY01000002">
    <property type="protein sequence ID" value="TVU50301.1"/>
    <property type="molecule type" value="Genomic_DNA"/>
</dbReference>
<evidence type="ECO:0000313" key="2">
    <source>
        <dbReference type="EMBL" id="TVU50301.1"/>
    </source>
</evidence>
<comment type="caution">
    <text evidence="2">The sequence shown here is derived from an EMBL/GenBank/DDBJ whole genome shotgun (WGS) entry which is preliminary data.</text>
</comment>
<sequence>MGTSGGEVEACGGGTAGGTKAKPHPGEEADEGFCLGRIILLRCPLSYKRKRDKRIHVGYFLILGRLRFRLFSSTSDLAGSRVRPSSVVNPDTRRRNTP</sequence>
<organism evidence="2 3">
    <name type="scientific">Eragrostis curvula</name>
    <name type="common">weeping love grass</name>
    <dbReference type="NCBI Taxonomy" id="38414"/>
    <lineage>
        <taxon>Eukaryota</taxon>
        <taxon>Viridiplantae</taxon>
        <taxon>Streptophyta</taxon>
        <taxon>Embryophyta</taxon>
        <taxon>Tracheophyta</taxon>
        <taxon>Spermatophyta</taxon>
        <taxon>Magnoliopsida</taxon>
        <taxon>Liliopsida</taxon>
        <taxon>Poales</taxon>
        <taxon>Poaceae</taxon>
        <taxon>PACMAD clade</taxon>
        <taxon>Chloridoideae</taxon>
        <taxon>Eragrostideae</taxon>
        <taxon>Eragrostidinae</taxon>
        <taxon>Eragrostis</taxon>
    </lineage>
</organism>
<protein>
    <submittedName>
        <fullName evidence="2">Uncharacterized protein</fullName>
    </submittedName>
</protein>
<keyword evidence="3" id="KW-1185">Reference proteome</keyword>
<accession>A0A5J9WQA7</accession>
<proteinExistence type="predicted"/>
<evidence type="ECO:0000256" key="1">
    <source>
        <dbReference type="SAM" id="MobiDB-lite"/>
    </source>
</evidence>
<feature type="region of interest" description="Disordered" evidence="1">
    <location>
        <begin position="1"/>
        <end position="29"/>
    </location>
</feature>
<feature type="non-terminal residue" evidence="2">
    <location>
        <position position="1"/>
    </location>
</feature>
<feature type="compositionally biased region" description="Low complexity" evidence="1">
    <location>
        <begin position="1"/>
        <end position="10"/>
    </location>
</feature>
<feature type="region of interest" description="Disordered" evidence="1">
    <location>
        <begin position="76"/>
        <end position="98"/>
    </location>
</feature>
<dbReference type="Gramene" id="TVU50301">
    <property type="protein sequence ID" value="TVU50301"/>
    <property type="gene ID" value="EJB05_01667"/>
</dbReference>